<dbReference type="AlphaFoldDB" id="A0A6C0Y401"/>
<dbReference type="Gene3D" id="1.10.357.10">
    <property type="entry name" value="Tetracycline Repressor, domain 2"/>
    <property type="match status" value="1"/>
</dbReference>
<dbReference type="EMBL" id="CP044455">
    <property type="protein sequence ID" value="QIC70612.1"/>
    <property type="molecule type" value="Genomic_DNA"/>
</dbReference>
<dbReference type="PRINTS" id="PR00455">
    <property type="entry name" value="HTHTETR"/>
</dbReference>
<dbReference type="InterPro" id="IPR001647">
    <property type="entry name" value="HTH_TetR"/>
</dbReference>
<keyword evidence="1" id="KW-0805">Transcription regulation</keyword>
<feature type="DNA-binding region" description="H-T-H motif" evidence="4">
    <location>
        <begin position="31"/>
        <end position="50"/>
    </location>
</feature>
<dbReference type="GO" id="GO:0000976">
    <property type="term" value="F:transcription cis-regulatory region binding"/>
    <property type="evidence" value="ECO:0007669"/>
    <property type="project" value="TreeGrafter"/>
</dbReference>
<organism evidence="6 7">
    <name type="scientific">Acinetobacter indicus</name>
    <dbReference type="NCBI Taxonomy" id="756892"/>
    <lineage>
        <taxon>Bacteria</taxon>
        <taxon>Pseudomonadati</taxon>
        <taxon>Pseudomonadota</taxon>
        <taxon>Gammaproteobacteria</taxon>
        <taxon>Moraxellales</taxon>
        <taxon>Moraxellaceae</taxon>
        <taxon>Acinetobacter</taxon>
    </lineage>
</organism>
<dbReference type="PANTHER" id="PTHR30055:SF238">
    <property type="entry name" value="MYCOFACTOCIN BIOSYNTHESIS TRANSCRIPTIONAL REGULATOR MFTR-RELATED"/>
    <property type="match status" value="1"/>
</dbReference>
<keyword evidence="2 4" id="KW-0238">DNA-binding</keyword>
<dbReference type="Proteomes" id="UP000503440">
    <property type="component" value="Chromosome"/>
</dbReference>
<feature type="domain" description="HTH tetR-type" evidence="5">
    <location>
        <begin position="8"/>
        <end position="68"/>
    </location>
</feature>
<evidence type="ECO:0000256" key="2">
    <source>
        <dbReference type="ARBA" id="ARBA00023125"/>
    </source>
</evidence>
<dbReference type="InterPro" id="IPR050109">
    <property type="entry name" value="HTH-type_TetR-like_transc_reg"/>
</dbReference>
<evidence type="ECO:0000313" key="6">
    <source>
        <dbReference type="EMBL" id="QIC70612.1"/>
    </source>
</evidence>
<evidence type="ECO:0000256" key="3">
    <source>
        <dbReference type="ARBA" id="ARBA00023163"/>
    </source>
</evidence>
<name>A0A6C0Y401_9GAMM</name>
<protein>
    <submittedName>
        <fullName evidence="6">TetR/AcrR family transcriptional regulator</fullName>
    </submittedName>
</protein>
<keyword evidence="3" id="KW-0804">Transcription</keyword>
<dbReference type="InterPro" id="IPR009057">
    <property type="entry name" value="Homeodomain-like_sf"/>
</dbReference>
<proteinExistence type="predicted"/>
<dbReference type="PANTHER" id="PTHR30055">
    <property type="entry name" value="HTH-TYPE TRANSCRIPTIONAL REGULATOR RUTR"/>
    <property type="match status" value="1"/>
</dbReference>
<dbReference type="PROSITE" id="PS50977">
    <property type="entry name" value="HTH_TETR_2"/>
    <property type="match status" value="1"/>
</dbReference>
<reference evidence="6 7" key="1">
    <citation type="submission" date="2019-09" db="EMBL/GenBank/DDBJ databases">
        <title>Non-baumannii Acinetobacter spp. carrying blaNDM-1 isolated in China.</title>
        <authorList>
            <person name="Cui C."/>
            <person name="Chen C."/>
            <person name="Sun J."/>
            <person name="Liu Y."/>
        </authorList>
    </citation>
    <scope>NUCLEOTIDE SEQUENCE [LARGE SCALE GENOMIC DNA]</scope>
    <source>
        <strain evidence="6 7">B18</strain>
    </source>
</reference>
<gene>
    <name evidence="6" type="ORF">FSC09_09395</name>
</gene>
<dbReference type="SUPFAM" id="SSF46689">
    <property type="entry name" value="Homeodomain-like"/>
    <property type="match status" value="1"/>
</dbReference>
<dbReference type="Gene3D" id="1.10.10.60">
    <property type="entry name" value="Homeodomain-like"/>
    <property type="match status" value="1"/>
</dbReference>
<accession>A0A6C0Y401</accession>
<sequence length="195" mass="22807">MIMTKARSDAKQRIIDVAFEHFVLSGYEGASLSIVAESVGIRKASIYTHFKSKDALFYELLEDALNIECMNLKENFQKTSDQYLPGESYLRGIKSRYEDSITYQFLTRIAYVPPSHLVEHVKSVYQIYINQLLKHYDLEFSKTINNPKYQEMYADAYLGILDSLSVELLYDGRMYERRLNAMLYLYRQSLENIIS</sequence>
<evidence type="ECO:0000256" key="1">
    <source>
        <dbReference type="ARBA" id="ARBA00023015"/>
    </source>
</evidence>
<evidence type="ECO:0000313" key="7">
    <source>
        <dbReference type="Proteomes" id="UP000503440"/>
    </source>
</evidence>
<evidence type="ECO:0000259" key="5">
    <source>
        <dbReference type="PROSITE" id="PS50977"/>
    </source>
</evidence>
<dbReference type="GO" id="GO:0003700">
    <property type="term" value="F:DNA-binding transcription factor activity"/>
    <property type="evidence" value="ECO:0007669"/>
    <property type="project" value="TreeGrafter"/>
</dbReference>
<evidence type="ECO:0000256" key="4">
    <source>
        <dbReference type="PROSITE-ProRule" id="PRU00335"/>
    </source>
</evidence>
<dbReference type="Pfam" id="PF00440">
    <property type="entry name" value="TetR_N"/>
    <property type="match status" value="1"/>
</dbReference>